<dbReference type="EMBL" id="BMKK01000001">
    <property type="protein sequence ID" value="GGD44183.1"/>
    <property type="molecule type" value="Genomic_DNA"/>
</dbReference>
<reference evidence="1" key="2">
    <citation type="submission" date="2020-09" db="EMBL/GenBank/DDBJ databases">
        <authorList>
            <person name="Sun Q."/>
            <person name="Zhou Y."/>
        </authorList>
    </citation>
    <scope>NUCLEOTIDE SEQUENCE</scope>
    <source>
        <strain evidence="1">CGMCC 1.15958</strain>
    </source>
</reference>
<dbReference type="Proteomes" id="UP000609064">
    <property type="component" value="Unassembled WGS sequence"/>
</dbReference>
<evidence type="ECO:0000313" key="2">
    <source>
        <dbReference type="Proteomes" id="UP000609064"/>
    </source>
</evidence>
<proteinExistence type="predicted"/>
<keyword evidence="2" id="KW-1185">Reference proteome</keyword>
<sequence length="514" mass="58827">MSVEKYAIYFISNKLNSTTVEIIHEKNLGTKQKALRINMNKQIYGSFAEIGAGQDVAANFFKAGGASKTIAKTMSAYDMTFSDAIYGVMENGRYVCEPRLMSMLDHEYGLLIERLGEKRGNDSTFFAFSDTVAALNYHKNNDAHGWMGVRFQLTPHGEYNDIILHVKMLDNDSILQQQALGTLGVNLMYGCFFYNQDPEILLLSLMDDLAPDRIQIDMIRFEGPDFKHVDNRLMSLHLVKYGFSDIALFGADGKNLQPSEVLFRKHALVLRGRFRPLVNVHLDMLANGKKQFMREPDVDKERVVVLSEITLQGLQRDDAEIDEKDFLDRVDILCSMGQMVMISNYQEYYKLVAYLSKITKLKMGLIIGYPNLQYIFEEEHYKDLPGGILESFATLFSRNLKLFVYPTYQNNNIMNCMRFNPPMHLIDLYRYLIANNKIEDIHHYNEANMNINTNKTLELIKSGEEGWEENVPDEVIKMIKDRCLFGFPCVVIPGVPGPAHAKENQEVAIETDDV</sequence>
<comment type="caution">
    <text evidence="1">The sequence shown here is derived from an EMBL/GenBank/DDBJ whole genome shotgun (WGS) entry which is preliminary data.</text>
</comment>
<reference evidence="1" key="1">
    <citation type="journal article" date="2014" name="Int. J. Syst. Evol. Microbiol.">
        <title>Complete genome sequence of Corynebacterium casei LMG S-19264T (=DSM 44701T), isolated from a smear-ripened cheese.</title>
        <authorList>
            <consortium name="US DOE Joint Genome Institute (JGI-PGF)"/>
            <person name="Walter F."/>
            <person name="Albersmeier A."/>
            <person name="Kalinowski J."/>
            <person name="Ruckert C."/>
        </authorList>
    </citation>
    <scope>NUCLEOTIDE SEQUENCE</scope>
    <source>
        <strain evidence="1">CGMCC 1.15958</strain>
    </source>
</reference>
<evidence type="ECO:0000313" key="1">
    <source>
        <dbReference type="EMBL" id="GGD44183.1"/>
    </source>
</evidence>
<accession>A0A916YGD5</accession>
<name>A0A916YGD5_9BACT</name>
<protein>
    <recommendedName>
        <fullName evidence="3">TonB-dependent receptor</fullName>
    </recommendedName>
</protein>
<dbReference type="AlphaFoldDB" id="A0A916YGD5"/>
<gene>
    <name evidence="1" type="ORF">GCM10011514_05150</name>
</gene>
<organism evidence="1 2">
    <name type="scientific">Emticicia aquatilis</name>
    <dbReference type="NCBI Taxonomy" id="1537369"/>
    <lineage>
        <taxon>Bacteria</taxon>
        <taxon>Pseudomonadati</taxon>
        <taxon>Bacteroidota</taxon>
        <taxon>Cytophagia</taxon>
        <taxon>Cytophagales</taxon>
        <taxon>Leadbetterellaceae</taxon>
        <taxon>Emticicia</taxon>
    </lineage>
</organism>
<evidence type="ECO:0008006" key="3">
    <source>
        <dbReference type="Google" id="ProtNLM"/>
    </source>
</evidence>